<evidence type="ECO:0000313" key="3">
    <source>
        <dbReference type="Proteomes" id="UP000612899"/>
    </source>
</evidence>
<accession>A0A8J3Q4X9</accession>
<gene>
    <name evidence="2" type="ORF">Rhe02_18480</name>
</gene>
<evidence type="ECO:0000256" key="1">
    <source>
        <dbReference type="SAM" id="MobiDB-lite"/>
    </source>
</evidence>
<reference evidence="2" key="1">
    <citation type="submission" date="2021-01" db="EMBL/GenBank/DDBJ databases">
        <title>Whole genome shotgun sequence of Rhizocola hellebori NBRC 109834.</title>
        <authorList>
            <person name="Komaki H."/>
            <person name="Tamura T."/>
        </authorList>
    </citation>
    <scope>NUCLEOTIDE SEQUENCE</scope>
    <source>
        <strain evidence="2">NBRC 109834</strain>
    </source>
</reference>
<proteinExistence type="predicted"/>
<sequence length="164" mass="17784">MPSQPPTAPPTLPPTSAPTLPPLPTPTPSDEQCPIEPFLATNVALRNKVMAGPVTCEDIHSVITVSWDGTNIKIVIKPVADFAEGKCELVKASVKAVQPNNARVKDDGSVEVPYDKDKKEKITIKIEYDFKCTVGDFVITLKKVVTIEFTPPDGPVVIKNKNRP</sequence>
<feature type="region of interest" description="Disordered" evidence="1">
    <location>
        <begin position="1"/>
        <end position="34"/>
    </location>
</feature>
<comment type="caution">
    <text evidence="2">The sequence shown here is derived from an EMBL/GenBank/DDBJ whole genome shotgun (WGS) entry which is preliminary data.</text>
</comment>
<keyword evidence="3" id="KW-1185">Reference proteome</keyword>
<dbReference type="EMBL" id="BONY01000009">
    <property type="protein sequence ID" value="GIH03781.1"/>
    <property type="molecule type" value="Genomic_DNA"/>
</dbReference>
<dbReference type="Proteomes" id="UP000612899">
    <property type="component" value="Unassembled WGS sequence"/>
</dbReference>
<name>A0A8J3Q4X9_9ACTN</name>
<dbReference type="AlphaFoldDB" id="A0A8J3Q4X9"/>
<evidence type="ECO:0000313" key="2">
    <source>
        <dbReference type="EMBL" id="GIH03781.1"/>
    </source>
</evidence>
<organism evidence="2 3">
    <name type="scientific">Rhizocola hellebori</name>
    <dbReference type="NCBI Taxonomy" id="1392758"/>
    <lineage>
        <taxon>Bacteria</taxon>
        <taxon>Bacillati</taxon>
        <taxon>Actinomycetota</taxon>
        <taxon>Actinomycetes</taxon>
        <taxon>Micromonosporales</taxon>
        <taxon>Micromonosporaceae</taxon>
        <taxon>Rhizocola</taxon>
    </lineage>
</organism>
<feature type="compositionally biased region" description="Pro residues" evidence="1">
    <location>
        <begin position="1"/>
        <end position="27"/>
    </location>
</feature>
<protein>
    <submittedName>
        <fullName evidence="2">Uncharacterized protein</fullName>
    </submittedName>
</protein>